<dbReference type="Gene3D" id="1.20.120.1810">
    <property type="match status" value="1"/>
</dbReference>
<evidence type="ECO:0000256" key="5">
    <source>
        <dbReference type="ARBA" id="ARBA00023082"/>
    </source>
</evidence>
<dbReference type="InterPro" id="IPR000943">
    <property type="entry name" value="RNA_pol_sigma70"/>
</dbReference>
<keyword evidence="4" id="KW-0346">Stress response</keyword>
<evidence type="ECO:0000256" key="7">
    <source>
        <dbReference type="ARBA" id="ARBA00023163"/>
    </source>
</evidence>
<evidence type="ECO:0000256" key="2">
    <source>
        <dbReference type="ARBA" id="ARBA00022490"/>
    </source>
</evidence>
<sequence length="288" mass="33444">MNTMPITANTLPAISVGHFQAYLNYVRAIPQLSAEEEKALFIKFQKNNDLDAARKIILSHLRFVAYVARGYKGYGLPIEDLVQEGNVGLMKSIPRFDLSYGYRLTSFAIHYIRAEINEYILANWRLVKLGTTKAKRKLFFNLKKMKKKLEWLTHKEIHEVASKLDVEPADVIDMESRIHQPDYFIGEGQESNEEESRFDNHQTFLEDCSMMPHAEVEKEDYIHKYSAALRGALDVLDDRKRYIIESRWLAAEGEKKKLDELGEKFNISAERVRQLEEQALKVLRKAMS</sequence>
<keyword evidence="5" id="KW-0731">Sigma factor</keyword>
<evidence type="ECO:0000313" key="10">
    <source>
        <dbReference type="EMBL" id="MCF2947826.1"/>
    </source>
</evidence>
<dbReference type="InterPro" id="IPR007627">
    <property type="entry name" value="RNA_pol_sigma70_r2"/>
</dbReference>
<dbReference type="InterPro" id="IPR013324">
    <property type="entry name" value="RNA_pol_sigma_r3/r4-like"/>
</dbReference>
<keyword evidence="6" id="KW-0238">DNA-binding</keyword>
<comment type="similarity">
    <text evidence="1">Belongs to the sigma-70 factor family.</text>
</comment>
<evidence type="ECO:0000256" key="8">
    <source>
        <dbReference type="NCBIfam" id="TIGR02392"/>
    </source>
</evidence>
<dbReference type="PRINTS" id="PR00046">
    <property type="entry name" value="SIGMA70FCT"/>
</dbReference>
<reference evidence="10 11" key="1">
    <citation type="submission" date="2022-01" db="EMBL/GenBank/DDBJ databases">
        <title>Paraglaciecola sp. G1-23.</title>
        <authorList>
            <person name="Jin M.S."/>
            <person name="Han D.M."/>
            <person name="Kim H.M."/>
            <person name="Jeon C.O."/>
        </authorList>
    </citation>
    <scope>NUCLEOTIDE SEQUENCE [LARGE SCALE GENOMIC DNA]</scope>
    <source>
        <strain evidence="10 11">G1-23</strain>
    </source>
</reference>
<evidence type="ECO:0000256" key="4">
    <source>
        <dbReference type="ARBA" id="ARBA00023016"/>
    </source>
</evidence>
<dbReference type="SUPFAM" id="SSF88946">
    <property type="entry name" value="Sigma2 domain of RNA polymerase sigma factors"/>
    <property type="match status" value="1"/>
</dbReference>
<dbReference type="PROSITE" id="PS00715">
    <property type="entry name" value="SIGMA70_1"/>
    <property type="match status" value="1"/>
</dbReference>
<dbReference type="Pfam" id="PF04542">
    <property type="entry name" value="Sigma70_r2"/>
    <property type="match status" value="1"/>
</dbReference>
<dbReference type="RefSeq" id="WP_235311359.1">
    <property type="nucleotide sequence ID" value="NZ_JAKGAS010000003.1"/>
</dbReference>
<evidence type="ECO:0000259" key="9">
    <source>
        <dbReference type="PROSITE" id="PS00715"/>
    </source>
</evidence>
<evidence type="ECO:0000256" key="1">
    <source>
        <dbReference type="ARBA" id="ARBA00007788"/>
    </source>
</evidence>
<proteinExistence type="inferred from homology"/>
<dbReference type="Proteomes" id="UP001521137">
    <property type="component" value="Unassembled WGS sequence"/>
</dbReference>
<dbReference type="InterPro" id="IPR007630">
    <property type="entry name" value="RNA_pol_sigma70_r4"/>
</dbReference>
<evidence type="ECO:0000256" key="6">
    <source>
        <dbReference type="ARBA" id="ARBA00023125"/>
    </source>
</evidence>
<organism evidence="10 11">
    <name type="scientific">Paraglaciecola algarum</name>
    <dbReference type="NCBI Taxonomy" id="3050085"/>
    <lineage>
        <taxon>Bacteria</taxon>
        <taxon>Pseudomonadati</taxon>
        <taxon>Pseudomonadota</taxon>
        <taxon>Gammaproteobacteria</taxon>
        <taxon>Alteromonadales</taxon>
        <taxon>Alteromonadaceae</taxon>
        <taxon>Paraglaciecola</taxon>
    </lineage>
</organism>
<keyword evidence="2" id="KW-0963">Cytoplasm</keyword>
<name>A0ABS9D4M0_9ALTE</name>
<dbReference type="InterPro" id="IPR014284">
    <property type="entry name" value="RNA_pol_sigma-70_dom"/>
</dbReference>
<evidence type="ECO:0000313" key="11">
    <source>
        <dbReference type="Proteomes" id="UP001521137"/>
    </source>
</evidence>
<comment type="caution">
    <text evidence="10">The sequence shown here is derived from an EMBL/GenBank/DDBJ whole genome shotgun (WGS) entry which is preliminary data.</text>
</comment>
<dbReference type="InterPro" id="IPR036388">
    <property type="entry name" value="WH-like_DNA-bd_sf"/>
</dbReference>
<dbReference type="NCBIfam" id="TIGR02937">
    <property type="entry name" value="sigma70-ECF"/>
    <property type="match status" value="1"/>
</dbReference>
<dbReference type="NCBIfam" id="NF005143">
    <property type="entry name" value="PRK06596.1"/>
    <property type="match status" value="1"/>
</dbReference>
<evidence type="ECO:0000256" key="3">
    <source>
        <dbReference type="ARBA" id="ARBA00023015"/>
    </source>
</evidence>
<gene>
    <name evidence="10" type="primary">rpoH</name>
    <name evidence="10" type="ORF">L0668_06895</name>
</gene>
<dbReference type="InterPro" id="IPR013325">
    <property type="entry name" value="RNA_pol_sigma_r2"/>
</dbReference>
<dbReference type="SUPFAM" id="SSF88659">
    <property type="entry name" value="Sigma3 and sigma4 domains of RNA polymerase sigma factors"/>
    <property type="match status" value="1"/>
</dbReference>
<dbReference type="NCBIfam" id="TIGR02392">
    <property type="entry name" value="rpoH_proteo"/>
    <property type="match status" value="1"/>
</dbReference>
<dbReference type="PANTHER" id="PTHR30376">
    <property type="entry name" value="SIGMA FACTOR RPOH HEAT SHOCK RELATED"/>
    <property type="match status" value="1"/>
</dbReference>
<dbReference type="InterPro" id="IPR012759">
    <property type="entry name" value="RNA_pol_sigma_RpoH_proteobac"/>
</dbReference>
<dbReference type="CDD" id="cd06171">
    <property type="entry name" value="Sigma70_r4"/>
    <property type="match status" value="1"/>
</dbReference>
<dbReference type="Gene3D" id="1.10.10.10">
    <property type="entry name" value="Winged helix-like DNA-binding domain superfamily/Winged helix DNA-binding domain"/>
    <property type="match status" value="1"/>
</dbReference>
<feature type="domain" description="RNA polymerase sigma-70" evidence="9">
    <location>
        <begin position="80"/>
        <end position="93"/>
    </location>
</feature>
<protein>
    <recommendedName>
        <fullName evidence="8">RNA polymerase sigma factor RpoH</fullName>
    </recommendedName>
</protein>
<dbReference type="InterPro" id="IPR050813">
    <property type="entry name" value="Sigma-70_Factor"/>
</dbReference>
<dbReference type="Pfam" id="PF04545">
    <property type="entry name" value="Sigma70_r4"/>
    <property type="match status" value="1"/>
</dbReference>
<dbReference type="PANTHER" id="PTHR30376:SF3">
    <property type="entry name" value="RNA POLYMERASE SIGMA FACTOR RPOH"/>
    <property type="match status" value="1"/>
</dbReference>
<keyword evidence="3" id="KW-0805">Transcription regulation</keyword>
<dbReference type="EMBL" id="JAKGAS010000003">
    <property type="protein sequence ID" value="MCF2947826.1"/>
    <property type="molecule type" value="Genomic_DNA"/>
</dbReference>
<keyword evidence="7" id="KW-0804">Transcription</keyword>
<accession>A0ABS9D4M0</accession>
<keyword evidence="11" id="KW-1185">Reference proteome</keyword>